<dbReference type="Pfam" id="PF08147">
    <property type="entry name" value="DBP10CT"/>
    <property type="match status" value="1"/>
</dbReference>
<evidence type="ECO:0000256" key="4">
    <source>
        <dbReference type="ARBA" id="ARBA00022801"/>
    </source>
</evidence>
<dbReference type="Gene3D" id="3.40.50.300">
    <property type="entry name" value="P-loop containing nucleotide triphosphate hydrolases"/>
    <property type="match status" value="2"/>
</dbReference>
<evidence type="ECO:0000256" key="2">
    <source>
        <dbReference type="ARBA" id="ARBA00012552"/>
    </source>
</evidence>
<evidence type="ECO:0000259" key="13">
    <source>
        <dbReference type="PROSITE" id="PS51192"/>
    </source>
</evidence>
<evidence type="ECO:0000259" key="15">
    <source>
        <dbReference type="PROSITE" id="PS51195"/>
    </source>
</evidence>
<dbReference type="PROSITE" id="PS51192">
    <property type="entry name" value="HELICASE_ATP_BIND_1"/>
    <property type="match status" value="1"/>
</dbReference>
<dbReference type="CDD" id="cd18787">
    <property type="entry name" value="SF2_C_DEAD"/>
    <property type="match status" value="1"/>
</dbReference>
<keyword evidence="7" id="KW-0694">RNA-binding</keyword>
<dbReference type="OrthoDB" id="10261375at2759"/>
<dbReference type="InterPro" id="IPR014001">
    <property type="entry name" value="Helicase_ATP-bd"/>
</dbReference>
<dbReference type="InterPro" id="IPR011545">
    <property type="entry name" value="DEAD/DEAH_box_helicase_dom"/>
</dbReference>
<feature type="compositionally biased region" description="Basic and acidic residues" evidence="11">
    <location>
        <begin position="714"/>
        <end position="726"/>
    </location>
</feature>
<keyword evidence="12" id="KW-0472">Membrane</keyword>
<dbReference type="PROSITE" id="PS51194">
    <property type="entry name" value="HELICASE_CTER"/>
    <property type="match status" value="1"/>
</dbReference>
<dbReference type="GO" id="GO:0005829">
    <property type="term" value="C:cytosol"/>
    <property type="evidence" value="ECO:0007669"/>
    <property type="project" value="TreeGrafter"/>
</dbReference>
<sequence>MDLLLNSNQFQLINEVKPKKIKSGGFQTMGISYNLLRAVLKRGYKVPTPIQRKTIPVVLSGSDVVAMARTGSGKTAAFLIPIFEKLKCHRPHLSPSCLILSPTRELAMQTFKFSKELSKFSGITSALMVGGEAFEDQFSKIHSNPDIIIATPGRFLHILEETKLKLDNLSMMVFDEADRLFEMGFAEQMNAIMSKLPPNRQTMLFSATLPKQLIEFTKAGLMKPVLIRLDVDNKISPNLNIAFVSLRQHEKMPLVVKFVTDYIKDNKQTLVFVPTKHHVDLYYNLLISYKIDAAYCYSSMDSEERQINVSKFRDRKVLVMVVTDIAARGIDLPLLDNVINVNFPAKPKLFVHRVGRVARAGKSGNAISLIYNEELPYLLDLLLFLNKEIKFANNDSECHESELIGCINSTSIQHYGGRIDQFLNNETNKGMVKSAENAYERYRKTKPGASIESIRRAKKLWNCCEFVHPVFNSSLNDKDHILFTQRLKNYKSKTTIFEINKHRKDLISIMKSKRELHDSLVQKKRLKQDDQVQLNQTLTIKAKKPRIDTEITKPQTDFFIPYRPKDYNSEKGLQSNNFNRQLHQNTIDFIHDSNENTNKNKKIWLFIHTFIISIITDGTISSLMGLVHTDQRSLNRKFHIKFFVDYLKLVNIHCLRTLCDGGRVIKDRRKKKFVGVNSKNDNVLNSEGVKIKASFMSNRYKSWLKQNKMNKNSIKSEIKTPEAILKKREKKQNVKKQQNKKRKLKK</sequence>
<keyword evidence="3 10" id="KW-0547">Nucleotide-binding</keyword>
<comment type="caution">
    <text evidence="16">The sequence shown here is derived from an EMBL/GenBank/DDBJ whole genome shotgun (WGS) entry which is preliminary data.</text>
</comment>
<evidence type="ECO:0000256" key="7">
    <source>
        <dbReference type="ARBA" id="ARBA00022884"/>
    </source>
</evidence>
<feature type="transmembrane region" description="Helical" evidence="12">
    <location>
        <begin position="603"/>
        <end position="627"/>
    </location>
</feature>
<dbReference type="GO" id="GO:0003723">
    <property type="term" value="F:RNA binding"/>
    <property type="evidence" value="ECO:0007669"/>
    <property type="project" value="UniProtKB-KW"/>
</dbReference>
<dbReference type="Pfam" id="PF00271">
    <property type="entry name" value="Helicase_C"/>
    <property type="match status" value="1"/>
</dbReference>
<dbReference type="InterPro" id="IPR050079">
    <property type="entry name" value="DEAD_box_RNA_helicase"/>
</dbReference>
<evidence type="ECO:0000256" key="3">
    <source>
        <dbReference type="ARBA" id="ARBA00022741"/>
    </source>
</evidence>
<dbReference type="PROSITE" id="PS00039">
    <property type="entry name" value="DEAD_ATP_HELICASE"/>
    <property type="match status" value="1"/>
</dbReference>
<dbReference type="GO" id="GO:0003724">
    <property type="term" value="F:RNA helicase activity"/>
    <property type="evidence" value="ECO:0007669"/>
    <property type="project" value="UniProtKB-EC"/>
</dbReference>
<evidence type="ECO:0000256" key="8">
    <source>
        <dbReference type="ARBA" id="ARBA00047984"/>
    </source>
</evidence>
<keyword evidence="4 10" id="KW-0378">Hydrolase</keyword>
<feature type="domain" description="DEAD-box RNA helicase Q" evidence="15">
    <location>
        <begin position="24"/>
        <end position="52"/>
    </location>
</feature>
<dbReference type="SUPFAM" id="SSF52540">
    <property type="entry name" value="P-loop containing nucleoside triphosphate hydrolases"/>
    <property type="match status" value="1"/>
</dbReference>
<dbReference type="SMART" id="SM00490">
    <property type="entry name" value="HELICc"/>
    <property type="match status" value="1"/>
</dbReference>
<feature type="compositionally biased region" description="Basic residues" evidence="11">
    <location>
        <begin position="727"/>
        <end position="746"/>
    </location>
</feature>
<evidence type="ECO:0000256" key="6">
    <source>
        <dbReference type="ARBA" id="ARBA00022840"/>
    </source>
</evidence>
<dbReference type="InterPro" id="IPR027417">
    <property type="entry name" value="P-loop_NTPase"/>
</dbReference>
<feature type="region of interest" description="Disordered" evidence="11">
    <location>
        <begin position="711"/>
        <end position="746"/>
    </location>
</feature>
<keyword evidence="12" id="KW-0812">Transmembrane</keyword>
<evidence type="ECO:0000256" key="10">
    <source>
        <dbReference type="RuleBase" id="RU000492"/>
    </source>
</evidence>
<dbReference type="CDD" id="cd17959">
    <property type="entry name" value="DEADc_DDX54"/>
    <property type="match status" value="1"/>
</dbReference>
<organism evidence="16 17">
    <name type="scientific">Intoshia linei</name>
    <dbReference type="NCBI Taxonomy" id="1819745"/>
    <lineage>
        <taxon>Eukaryota</taxon>
        <taxon>Metazoa</taxon>
        <taxon>Spiralia</taxon>
        <taxon>Lophotrochozoa</taxon>
        <taxon>Mesozoa</taxon>
        <taxon>Orthonectida</taxon>
        <taxon>Rhopaluridae</taxon>
        <taxon>Intoshia</taxon>
    </lineage>
</organism>
<dbReference type="SMART" id="SM00487">
    <property type="entry name" value="DEXDc"/>
    <property type="match status" value="1"/>
</dbReference>
<proteinExistence type="inferred from homology"/>
<dbReference type="PROSITE" id="PS51195">
    <property type="entry name" value="Q_MOTIF"/>
    <property type="match status" value="1"/>
</dbReference>
<dbReference type="InterPro" id="IPR014014">
    <property type="entry name" value="RNA_helicase_DEAD_Q_motif"/>
</dbReference>
<gene>
    <name evidence="16" type="ORF">A3Q56_00409</name>
</gene>
<dbReference type="AlphaFoldDB" id="A0A177BC62"/>
<evidence type="ECO:0000256" key="5">
    <source>
        <dbReference type="ARBA" id="ARBA00022806"/>
    </source>
</evidence>
<dbReference type="GO" id="GO:0005730">
    <property type="term" value="C:nucleolus"/>
    <property type="evidence" value="ECO:0007669"/>
    <property type="project" value="UniProtKB-SubCell"/>
</dbReference>
<comment type="catalytic activity">
    <reaction evidence="8">
        <text>ATP + H2O = ADP + phosphate + H(+)</text>
        <dbReference type="Rhea" id="RHEA:13065"/>
        <dbReference type="ChEBI" id="CHEBI:15377"/>
        <dbReference type="ChEBI" id="CHEBI:15378"/>
        <dbReference type="ChEBI" id="CHEBI:30616"/>
        <dbReference type="ChEBI" id="CHEBI:43474"/>
        <dbReference type="ChEBI" id="CHEBI:456216"/>
        <dbReference type="EC" id="3.6.4.13"/>
    </reaction>
</comment>
<evidence type="ECO:0000259" key="14">
    <source>
        <dbReference type="PROSITE" id="PS51194"/>
    </source>
</evidence>
<dbReference type="InterPro" id="IPR001650">
    <property type="entry name" value="Helicase_C-like"/>
</dbReference>
<dbReference type="EC" id="3.6.4.13" evidence="2"/>
<evidence type="ECO:0000256" key="9">
    <source>
        <dbReference type="PROSITE-ProRule" id="PRU00552"/>
    </source>
</evidence>
<dbReference type="GO" id="GO:0005524">
    <property type="term" value="F:ATP binding"/>
    <property type="evidence" value="ECO:0007669"/>
    <property type="project" value="UniProtKB-KW"/>
</dbReference>
<evidence type="ECO:0000256" key="11">
    <source>
        <dbReference type="SAM" id="MobiDB-lite"/>
    </source>
</evidence>
<feature type="domain" description="Helicase C-terminal" evidence="14">
    <location>
        <begin position="254"/>
        <end position="404"/>
    </location>
</feature>
<keyword evidence="17" id="KW-1185">Reference proteome</keyword>
<dbReference type="InterPro" id="IPR012541">
    <property type="entry name" value="DBP10_C"/>
</dbReference>
<comment type="similarity">
    <text evidence="1">Belongs to the DEAD box helicase family. DDX54/DBP10 subfamily.</text>
</comment>
<dbReference type="Proteomes" id="UP000078046">
    <property type="component" value="Unassembled WGS sequence"/>
</dbReference>
<name>A0A177BC62_9BILA</name>
<evidence type="ECO:0000313" key="16">
    <source>
        <dbReference type="EMBL" id="OAF71790.1"/>
    </source>
</evidence>
<dbReference type="Pfam" id="PF00270">
    <property type="entry name" value="DEAD"/>
    <property type="match status" value="1"/>
</dbReference>
<keyword evidence="6 10" id="KW-0067">ATP-binding</keyword>
<evidence type="ECO:0000313" key="17">
    <source>
        <dbReference type="Proteomes" id="UP000078046"/>
    </source>
</evidence>
<evidence type="ECO:0000256" key="1">
    <source>
        <dbReference type="ARBA" id="ARBA00010379"/>
    </source>
</evidence>
<feature type="domain" description="Helicase ATP-binding" evidence="13">
    <location>
        <begin position="55"/>
        <end position="227"/>
    </location>
</feature>
<dbReference type="InterPro" id="IPR033517">
    <property type="entry name" value="DDX54/DBP10_DEAD-box_helicase"/>
</dbReference>
<feature type="short sequence motif" description="Q motif" evidence="9">
    <location>
        <begin position="24"/>
        <end position="52"/>
    </location>
</feature>
<keyword evidence="5 10" id="KW-0347">Helicase</keyword>
<dbReference type="GO" id="GO:0016887">
    <property type="term" value="F:ATP hydrolysis activity"/>
    <property type="evidence" value="ECO:0007669"/>
    <property type="project" value="RHEA"/>
</dbReference>
<evidence type="ECO:0000256" key="12">
    <source>
        <dbReference type="SAM" id="Phobius"/>
    </source>
</evidence>
<dbReference type="PANTHER" id="PTHR47959">
    <property type="entry name" value="ATP-DEPENDENT RNA HELICASE RHLE-RELATED"/>
    <property type="match status" value="1"/>
</dbReference>
<dbReference type="InterPro" id="IPR000629">
    <property type="entry name" value="RNA-helicase_DEAD-box_CS"/>
</dbReference>
<dbReference type="PANTHER" id="PTHR47959:SF8">
    <property type="entry name" value="RNA HELICASE"/>
    <property type="match status" value="1"/>
</dbReference>
<reference evidence="16 17" key="1">
    <citation type="submission" date="2016-04" db="EMBL/GenBank/DDBJ databases">
        <title>The genome of Intoshia linei affirms orthonectids as highly simplified spiralians.</title>
        <authorList>
            <person name="Mikhailov K.V."/>
            <person name="Slusarev G.S."/>
            <person name="Nikitin M.A."/>
            <person name="Logacheva M.D."/>
            <person name="Penin A."/>
            <person name="Aleoshin V."/>
            <person name="Panchin Y.V."/>
        </authorList>
    </citation>
    <scope>NUCLEOTIDE SEQUENCE [LARGE SCALE GENOMIC DNA]</scope>
    <source>
        <strain evidence="16">Intl2013</strain>
        <tissue evidence="16">Whole animal</tissue>
    </source>
</reference>
<keyword evidence="12" id="KW-1133">Transmembrane helix</keyword>
<protein>
    <recommendedName>
        <fullName evidence="2">RNA helicase</fullName>
        <ecNumber evidence="2">3.6.4.13</ecNumber>
    </recommendedName>
</protein>
<accession>A0A177BC62</accession>
<dbReference type="EMBL" id="LWCA01000023">
    <property type="protein sequence ID" value="OAF71790.1"/>
    <property type="molecule type" value="Genomic_DNA"/>
</dbReference>